<evidence type="ECO:0000313" key="2">
    <source>
        <dbReference type="Proteomes" id="UP000325723"/>
    </source>
</evidence>
<accession>A0A8H2NWD8</accession>
<protein>
    <submittedName>
        <fullName evidence="1">Uncharacterized protein</fullName>
    </submittedName>
</protein>
<dbReference type="AlphaFoldDB" id="A0A8H2NWD8"/>
<proteinExistence type="predicted"/>
<evidence type="ECO:0000313" key="1">
    <source>
        <dbReference type="EMBL" id="VVP27788.1"/>
    </source>
</evidence>
<comment type="caution">
    <text evidence="1">The sequence shown here is derived from an EMBL/GenBank/DDBJ whole genome shotgun (WGS) entry which is preliminary data.</text>
</comment>
<gene>
    <name evidence="1" type="ORF">PS900_04195</name>
</gene>
<dbReference type="EMBL" id="CABVIE010000014">
    <property type="protein sequence ID" value="VVP27788.1"/>
    <property type="molecule type" value="Genomic_DNA"/>
</dbReference>
<name>A0A8H2NWD8_PSEFL</name>
<organism evidence="1 2">
    <name type="scientific">Pseudomonas fluorescens</name>
    <dbReference type="NCBI Taxonomy" id="294"/>
    <lineage>
        <taxon>Bacteria</taxon>
        <taxon>Pseudomonadati</taxon>
        <taxon>Pseudomonadota</taxon>
        <taxon>Gammaproteobacteria</taxon>
        <taxon>Pseudomonadales</taxon>
        <taxon>Pseudomonadaceae</taxon>
        <taxon>Pseudomonas</taxon>
    </lineage>
</organism>
<reference evidence="1 2" key="1">
    <citation type="submission" date="2019-09" db="EMBL/GenBank/DDBJ databases">
        <authorList>
            <person name="Chandra G."/>
            <person name="Truman W A."/>
        </authorList>
    </citation>
    <scope>NUCLEOTIDE SEQUENCE [LARGE SCALE GENOMIC DNA]</scope>
    <source>
        <strain evidence="1">PS900</strain>
    </source>
</reference>
<dbReference type="Proteomes" id="UP000325723">
    <property type="component" value="Unassembled WGS sequence"/>
</dbReference>
<dbReference type="RefSeq" id="WP_150758826.1">
    <property type="nucleotide sequence ID" value="NZ_CABVIE010000014.1"/>
</dbReference>
<sequence length="228" mass="25858">MSKFCHCIMTVLVLTLGITLSVVGTRLIIAGIAGYQADVFIQTWEKNNSEPQPDVWNAVHAAAQRAIDLYPVANGDYLDRLGRIQSWKYFRQPYAEATARYSRLAALDAYRASVIARPTWPYTWARLAHTKVYLQEFDNEFDNALATAFELGSWRVGVNRELAEIGFLAWSKLDEKQRLASLESARRTVANGPREAKRLLQIAEHSHRRQTLCDSLDTALKTARKICL</sequence>